<dbReference type="PROSITE" id="PS50240">
    <property type="entry name" value="TRYPSIN_DOM"/>
    <property type="match status" value="1"/>
</dbReference>
<evidence type="ECO:0000259" key="4">
    <source>
        <dbReference type="PROSITE" id="PS50240"/>
    </source>
</evidence>
<dbReference type="GeneTree" id="ENSGT01030000234551"/>
<evidence type="ECO:0000256" key="2">
    <source>
        <dbReference type="SAM" id="MobiDB-lite"/>
    </source>
</evidence>
<feature type="signal peptide" evidence="3">
    <location>
        <begin position="1"/>
        <end position="21"/>
    </location>
</feature>
<dbReference type="GO" id="GO:0004252">
    <property type="term" value="F:serine-type endopeptidase activity"/>
    <property type="evidence" value="ECO:0007669"/>
    <property type="project" value="InterPro"/>
</dbReference>
<dbReference type="InterPro" id="IPR018114">
    <property type="entry name" value="TRYPSIN_HIS"/>
</dbReference>
<feature type="domain" description="Peptidase S1" evidence="4">
    <location>
        <begin position="38"/>
        <end position="257"/>
    </location>
</feature>
<dbReference type="PRINTS" id="PR00722">
    <property type="entry name" value="CHYMOTRYPSIN"/>
</dbReference>
<feature type="compositionally biased region" description="Polar residues" evidence="2">
    <location>
        <begin position="311"/>
        <end position="323"/>
    </location>
</feature>
<dbReference type="Proteomes" id="UP000472266">
    <property type="component" value="Chromosome 21"/>
</dbReference>
<dbReference type="SUPFAM" id="SSF50494">
    <property type="entry name" value="Trypsin-like serine proteases"/>
    <property type="match status" value="1"/>
</dbReference>
<dbReference type="CDD" id="cd00190">
    <property type="entry name" value="Tryp_SPc"/>
    <property type="match status" value="1"/>
</dbReference>
<evidence type="ECO:0000256" key="3">
    <source>
        <dbReference type="SAM" id="SignalP"/>
    </source>
</evidence>
<feature type="chain" id="PRO_5025357101" description="Peptidase S1 domain-containing protein" evidence="3">
    <location>
        <begin position="22"/>
        <end position="323"/>
    </location>
</feature>
<reference evidence="5 6" key="1">
    <citation type="submission" date="2019-11" db="EMBL/GenBank/DDBJ databases">
        <title>Strigops habroptila (kakapo) genome, bStrHab1, primary haplotype, v2.</title>
        <authorList>
            <person name="Jarvis E.D."/>
            <person name="Howard J."/>
            <person name="Rhie A."/>
            <person name="Phillippy A."/>
            <person name="Korlach J."/>
            <person name="Digby A."/>
            <person name="Iorns D."/>
            <person name="Eason D."/>
            <person name="Robertson B."/>
            <person name="Raemaekers T."/>
            <person name="Howe K."/>
            <person name="Lewin H."/>
            <person name="Damas J."/>
            <person name="Hastie A."/>
            <person name="Tracey A."/>
            <person name="Chow W."/>
            <person name="Fedrigo O."/>
        </authorList>
    </citation>
    <scope>NUCLEOTIDE SEQUENCE [LARGE SCALE GENOMIC DNA]</scope>
</reference>
<dbReference type="InParanoid" id="A0A672TZH1"/>
<dbReference type="InterPro" id="IPR001314">
    <property type="entry name" value="Peptidase_S1A"/>
</dbReference>
<proteinExistence type="predicted"/>
<feature type="region of interest" description="Disordered" evidence="2">
    <location>
        <begin position="97"/>
        <end position="121"/>
    </location>
</feature>
<protein>
    <recommendedName>
        <fullName evidence="4">Peptidase S1 domain-containing protein</fullName>
    </recommendedName>
</protein>
<feature type="region of interest" description="Disordered" evidence="2">
    <location>
        <begin position="296"/>
        <end position="323"/>
    </location>
</feature>
<dbReference type="GO" id="GO:0006508">
    <property type="term" value="P:proteolysis"/>
    <property type="evidence" value="ECO:0007669"/>
    <property type="project" value="InterPro"/>
</dbReference>
<dbReference type="Gene3D" id="2.40.10.10">
    <property type="entry name" value="Trypsin-like serine proteases"/>
    <property type="match status" value="2"/>
</dbReference>
<keyword evidence="3" id="KW-0732">Signal</keyword>
<reference evidence="5" key="2">
    <citation type="submission" date="2025-08" db="UniProtKB">
        <authorList>
            <consortium name="Ensembl"/>
        </authorList>
    </citation>
    <scope>IDENTIFICATION</scope>
</reference>
<name>A0A672TZH1_STRHB</name>
<sequence length="323" mass="35022">MCRPRLLLFLLLLSGAGRCGSAPQHGLSLQRGCLAGHIVGGHEAQPHSHPYMAFLKVGTSFCGGCLVAPGWVMTAAHCEPQRGFSSFSPLLHGQEYHSDHNIHKPEPSQQGRGVDRYHPHPRYNPNTYSNTSCCSRQGHAKATLNSYVKTTRLPKGSSNLPTGTKCGVAGWGLIDDEQVTNKLFEARVSIYKGPRRSPFPQGRGLSSLSLICPQGDSGGPLVCNEVAQGIVSFGYDTPAMVYTHICNYLPWIRKTMKQQQQLQRLLRFIPLHCPLCLFCLPPGAGRVGMVNTGHSELSATSSSHKPSSPAQQWDAQATLDTGA</sequence>
<feature type="compositionally biased region" description="Low complexity" evidence="2">
    <location>
        <begin position="298"/>
        <end position="310"/>
    </location>
</feature>
<dbReference type="Pfam" id="PF00089">
    <property type="entry name" value="Trypsin"/>
    <property type="match status" value="1"/>
</dbReference>
<evidence type="ECO:0000313" key="5">
    <source>
        <dbReference type="Ensembl" id="ENSSHBP00005007604.1"/>
    </source>
</evidence>
<accession>A0A672TZH1</accession>
<dbReference type="PANTHER" id="PTHR24271:SF90">
    <property type="entry name" value="PEPTIDASE S1 DOMAIN-CONTAINING PROTEIN"/>
    <property type="match status" value="1"/>
</dbReference>
<evidence type="ECO:0000313" key="6">
    <source>
        <dbReference type="Proteomes" id="UP000472266"/>
    </source>
</evidence>
<reference evidence="5" key="3">
    <citation type="submission" date="2025-09" db="UniProtKB">
        <authorList>
            <consortium name="Ensembl"/>
        </authorList>
    </citation>
    <scope>IDENTIFICATION</scope>
</reference>
<dbReference type="PANTHER" id="PTHR24271">
    <property type="entry name" value="KALLIKREIN-RELATED"/>
    <property type="match status" value="1"/>
</dbReference>
<dbReference type="InterPro" id="IPR043504">
    <property type="entry name" value="Peptidase_S1_PA_chymotrypsin"/>
</dbReference>
<evidence type="ECO:0000256" key="1">
    <source>
        <dbReference type="ARBA" id="ARBA00023157"/>
    </source>
</evidence>
<keyword evidence="6" id="KW-1185">Reference proteome</keyword>
<dbReference type="PROSITE" id="PS00134">
    <property type="entry name" value="TRYPSIN_HIS"/>
    <property type="match status" value="1"/>
</dbReference>
<dbReference type="AlphaFoldDB" id="A0A672TZH1"/>
<dbReference type="InterPro" id="IPR009003">
    <property type="entry name" value="Peptidase_S1_PA"/>
</dbReference>
<dbReference type="SMART" id="SM00020">
    <property type="entry name" value="Tryp_SPc"/>
    <property type="match status" value="1"/>
</dbReference>
<organism evidence="5 6">
    <name type="scientific">Strigops habroptila</name>
    <name type="common">Kakapo</name>
    <dbReference type="NCBI Taxonomy" id="2489341"/>
    <lineage>
        <taxon>Eukaryota</taxon>
        <taxon>Metazoa</taxon>
        <taxon>Chordata</taxon>
        <taxon>Craniata</taxon>
        <taxon>Vertebrata</taxon>
        <taxon>Euteleostomi</taxon>
        <taxon>Archelosauria</taxon>
        <taxon>Archosauria</taxon>
        <taxon>Dinosauria</taxon>
        <taxon>Saurischia</taxon>
        <taxon>Theropoda</taxon>
        <taxon>Coelurosauria</taxon>
        <taxon>Aves</taxon>
        <taxon>Neognathae</taxon>
        <taxon>Neoaves</taxon>
        <taxon>Telluraves</taxon>
        <taxon>Australaves</taxon>
        <taxon>Psittaciformes</taxon>
        <taxon>Psittacidae</taxon>
        <taxon>Strigops</taxon>
    </lineage>
</organism>
<dbReference type="Ensembl" id="ENSSHBT00005009143.1">
    <property type="protein sequence ID" value="ENSSHBP00005007604.1"/>
    <property type="gene ID" value="ENSSHBG00005006473.1"/>
</dbReference>
<feature type="compositionally biased region" description="Basic and acidic residues" evidence="2">
    <location>
        <begin position="97"/>
        <end position="106"/>
    </location>
</feature>
<dbReference type="InterPro" id="IPR001254">
    <property type="entry name" value="Trypsin_dom"/>
</dbReference>
<keyword evidence="1" id="KW-1015">Disulfide bond</keyword>